<feature type="region of interest" description="Disordered" evidence="1">
    <location>
        <begin position="1"/>
        <end position="23"/>
    </location>
</feature>
<name>A0ABN8NAY2_9CNID</name>
<dbReference type="PANTHER" id="PTHR33050:SF8">
    <property type="entry name" value="REVERSE TRANSCRIPTASE DOMAIN-CONTAINING PROTEIN"/>
    <property type="match status" value="1"/>
</dbReference>
<evidence type="ECO:0000313" key="2">
    <source>
        <dbReference type="EMBL" id="CAH3043862.1"/>
    </source>
</evidence>
<evidence type="ECO:0008006" key="4">
    <source>
        <dbReference type="Google" id="ProtNLM"/>
    </source>
</evidence>
<feature type="non-terminal residue" evidence="2">
    <location>
        <position position="173"/>
    </location>
</feature>
<feature type="region of interest" description="Disordered" evidence="1">
    <location>
        <begin position="55"/>
        <end position="74"/>
    </location>
</feature>
<evidence type="ECO:0000256" key="1">
    <source>
        <dbReference type="SAM" id="MobiDB-lite"/>
    </source>
</evidence>
<sequence>MDAVTQHLASGSSTDNTQSLAVSASTQLTTSSATPGLGPPATLLEVPAGAAHSTTLQAQVAGPATTAPPASGPSTSSSFAEAVLHINHIIHLIDDLLIIAASHDICQRQLNLFVDLCGHLGIPIAPEKTCGPATTLSFAGIPLDTIQLEARLPAENILKYKDLISDFLKRKKV</sequence>
<keyword evidence="3" id="KW-1185">Reference proteome</keyword>
<dbReference type="Proteomes" id="UP001159405">
    <property type="component" value="Unassembled WGS sequence"/>
</dbReference>
<dbReference type="EMBL" id="CALNXK010000011">
    <property type="protein sequence ID" value="CAH3043862.1"/>
    <property type="molecule type" value="Genomic_DNA"/>
</dbReference>
<feature type="compositionally biased region" description="Low complexity" evidence="1">
    <location>
        <begin position="61"/>
        <end position="74"/>
    </location>
</feature>
<comment type="caution">
    <text evidence="2">The sequence shown here is derived from an EMBL/GenBank/DDBJ whole genome shotgun (WGS) entry which is preliminary data.</text>
</comment>
<dbReference type="InterPro" id="IPR052055">
    <property type="entry name" value="Hepadnavirus_pol/RT"/>
</dbReference>
<protein>
    <recommendedName>
        <fullName evidence="4">Reverse transcriptase domain-containing protein</fullName>
    </recommendedName>
</protein>
<feature type="compositionally biased region" description="Polar residues" evidence="1">
    <location>
        <begin position="7"/>
        <end position="18"/>
    </location>
</feature>
<gene>
    <name evidence="2" type="ORF">PLOB_00002696</name>
</gene>
<evidence type="ECO:0000313" key="3">
    <source>
        <dbReference type="Proteomes" id="UP001159405"/>
    </source>
</evidence>
<reference evidence="2 3" key="1">
    <citation type="submission" date="2022-05" db="EMBL/GenBank/DDBJ databases">
        <authorList>
            <consortium name="Genoscope - CEA"/>
            <person name="William W."/>
        </authorList>
    </citation>
    <scope>NUCLEOTIDE SEQUENCE [LARGE SCALE GENOMIC DNA]</scope>
</reference>
<organism evidence="2 3">
    <name type="scientific">Porites lobata</name>
    <dbReference type="NCBI Taxonomy" id="104759"/>
    <lineage>
        <taxon>Eukaryota</taxon>
        <taxon>Metazoa</taxon>
        <taxon>Cnidaria</taxon>
        <taxon>Anthozoa</taxon>
        <taxon>Hexacorallia</taxon>
        <taxon>Scleractinia</taxon>
        <taxon>Fungiina</taxon>
        <taxon>Poritidae</taxon>
        <taxon>Porites</taxon>
    </lineage>
</organism>
<proteinExistence type="predicted"/>
<accession>A0ABN8NAY2</accession>
<dbReference type="PANTHER" id="PTHR33050">
    <property type="entry name" value="REVERSE TRANSCRIPTASE DOMAIN-CONTAINING PROTEIN"/>
    <property type="match status" value="1"/>
</dbReference>